<dbReference type="PROSITE" id="PS50011">
    <property type="entry name" value="PROTEIN_KINASE_DOM"/>
    <property type="match status" value="1"/>
</dbReference>
<organism evidence="8 9">
    <name type="scientific">Carnegiea gigantea</name>
    <dbReference type="NCBI Taxonomy" id="171969"/>
    <lineage>
        <taxon>Eukaryota</taxon>
        <taxon>Viridiplantae</taxon>
        <taxon>Streptophyta</taxon>
        <taxon>Embryophyta</taxon>
        <taxon>Tracheophyta</taxon>
        <taxon>Spermatophyta</taxon>
        <taxon>Magnoliopsida</taxon>
        <taxon>eudicotyledons</taxon>
        <taxon>Gunneridae</taxon>
        <taxon>Pentapetalae</taxon>
        <taxon>Caryophyllales</taxon>
        <taxon>Cactineae</taxon>
        <taxon>Cactaceae</taxon>
        <taxon>Cactoideae</taxon>
        <taxon>Echinocereeae</taxon>
        <taxon>Carnegiea</taxon>
    </lineage>
</organism>
<feature type="region of interest" description="Disordered" evidence="6">
    <location>
        <begin position="266"/>
        <end position="302"/>
    </location>
</feature>
<evidence type="ECO:0000256" key="1">
    <source>
        <dbReference type="ARBA" id="ARBA00006529"/>
    </source>
</evidence>
<dbReference type="SUPFAM" id="SSF56112">
    <property type="entry name" value="Protein kinase-like (PK-like)"/>
    <property type="match status" value="1"/>
</dbReference>
<dbReference type="OrthoDB" id="266718at2759"/>
<feature type="compositionally biased region" description="Basic and acidic residues" evidence="6">
    <location>
        <begin position="117"/>
        <end position="136"/>
    </location>
</feature>
<feature type="region of interest" description="Disordered" evidence="6">
    <location>
        <begin position="635"/>
        <end position="667"/>
    </location>
</feature>
<dbReference type="Proteomes" id="UP001153076">
    <property type="component" value="Unassembled WGS sequence"/>
</dbReference>
<feature type="domain" description="Protein kinase" evidence="7">
    <location>
        <begin position="286"/>
        <end position="566"/>
    </location>
</feature>
<evidence type="ECO:0000256" key="4">
    <source>
        <dbReference type="ARBA" id="ARBA00022777"/>
    </source>
</evidence>
<gene>
    <name evidence="8" type="ORF">Cgig2_008042</name>
</gene>
<evidence type="ECO:0000256" key="3">
    <source>
        <dbReference type="ARBA" id="ARBA00022741"/>
    </source>
</evidence>
<sequence>MPLPWWPSSLSSCSTPQHLDDRQREHHRRLTRAKQLRHLRDQDIKDLDFFLNSPDIDPRDRDLLRAASLRPQPLPLPDLSTAFASADKFVKEESKLAGYRFRLPAPTGGPTPSSRNTSDKEGERAGAAAKEKEKEKLLDQIDGRVSPQDGRWTVDPQRNMDAQRKVDVRWSVDGQRGAVLQATLAHAETWSSMNNHQKISNMDRAQENFSLDGPFRSAPATANCSPMLSPQRMLNLDTFALHPGEPKTWSDPPTVSGLSYLPVPESSMISRESSPLQSPPMKSPIPARRSTGGSASPRRPKLSIDISSSLHDSVLMNVHPLPLPLPPTSSSSAQCSPVRQVPPRPELVQVKDQWTKGKLIGRGTFGSVYIATNRYVDDRFYIYLEYVYPGSINKYVREHCGAVTEAVIRNFTRHILSGLAYLHARKTIHRDIKGANLLVDSSGVVKLADFGMAKHLTGQAAELSLKGSPYWMAPELMQAVMQKDSNSDVAYAIDIWSLGCTIIEMLTGKPPWSDYEGAAAMFKVLKESPPIPETLSPEGKDFLQCCFRRNPAERPSAGKLLEHPFLRNSLQLDVSSTSPEPTINLLNLNERSASPRDVFDHKLDKLPSPSRWAPNGKGVNNETGLLSHVDTPDLTVLDSHHSPRSTLESATSPSPPCSDPSPKFPVPSIRITLSNIKNALSGRLRK</sequence>
<feature type="region of interest" description="Disordered" evidence="6">
    <location>
        <begin position="1"/>
        <end position="27"/>
    </location>
</feature>
<dbReference type="EMBL" id="JAKOGI010000001">
    <property type="protein sequence ID" value="KAJ8453158.1"/>
    <property type="molecule type" value="Genomic_DNA"/>
</dbReference>
<evidence type="ECO:0000256" key="2">
    <source>
        <dbReference type="ARBA" id="ARBA00022679"/>
    </source>
</evidence>
<proteinExistence type="inferred from homology"/>
<evidence type="ECO:0000313" key="8">
    <source>
        <dbReference type="EMBL" id="KAJ8453158.1"/>
    </source>
</evidence>
<dbReference type="InterPro" id="IPR011009">
    <property type="entry name" value="Kinase-like_dom_sf"/>
</dbReference>
<keyword evidence="4" id="KW-0418">Kinase</keyword>
<keyword evidence="9" id="KW-1185">Reference proteome</keyword>
<accession>A0A9Q1L0X3</accession>
<dbReference type="GO" id="GO:0005737">
    <property type="term" value="C:cytoplasm"/>
    <property type="evidence" value="ECO:0007669"/>
    <property type="project" value="TreeGrafter"/>
</dbReference>
<dbReference type="GO" id="GO:0004709">
    <property type="term" value="F:MAP kinase kinase kinase activity"/>
    <property type="evidence" value="ECO:0007669"/>
    <property type="project" value="TreeGrafter"/>
</dbReference>
<feature type="compositionally biased region" description="Polar residues" evidence="6">
    <location>
        <begin position="267"/>
        <end position="276"/>
    </location>
</feature>
<keyword evidence="5" id="KW-0067">ATP-binding</keyword>
<dbReference type="Pfam" id="PF00069">
    <property type="entry name" value="Pkinase"/>
    <property type="match status" value="1"/>
</dbReference>
<evidence type="ECO:0000313" key="9">
    <source>
        <dbReference type="Proteomes" id="UP001153076"/>
    </source>
</evidence>
<dbReference type="Gene3D" id="1.10.510.10">
    <property type="entry name" value="Transferase(Phosphotransferase) domain 1"/>
    <property type="match status" value="1"/>
</dbReference>
<keyword evidence="3" id="KW-0547">Nucleotide-binding</keyword>
<feature type="compositionally biased region" description="Low complexity" evidence="6">
    <location>
        <begin position="1"/>
        <end position="12"/>
    </location>
</feature>
<dbReference type="AlphaFoldDB" id="A0A9Q1L0X3"/>
<evidence type="ECO:0000259" key="7">
    <source>
        <dbReference type="PROSITE" id="PS50011"/>
    </source>
</evidence>
<dbReference type="PANTHER" id="PTHR48016">
    <property type="entry name" value="MAP KINASE KINASE KINASE SSK2-RELATED-RELATED"/>
    <property type="match status" value="1"/>
</dbReference>
<feature type="compositionally biased region" description="Pro residues" evidence="6">
    <location>
        <begin position="653"/>
        <end position="665"/>
    </location>
</feature>
<dbReference type="GO" id="GO:0005524">
    <property type="term" value="F:ATP binding"/>
    <property type="evidence" value="ECO:0007669"/>
    <property type="project" value="UniProtKB-KW"/>
</dbReference>
<evidence type="ECO:0000256" key="6">
    <source>
        <dbReference type="SAM" id="MobiDB-lite"/>
    </source>
</evidence>
<protein>
    <recommendedName>
        <fullName evidence="7">Protein kinase domain-containing protein</fullName>
    </recommendedName>
</protein>
<reference evidence="8" key="1">
    <citation type="submission" date="2022-04" db="EMBL/GenBank/DDBJ databases">
        <title>Carnegiea gigantea Genome sequencing and assembly v2.</title>
        <authorList>
            <person name="Copetti D."/>
            <person name="Sanderson M.J."/>
            <person name="Burquez A."/>
            <person name="Wojciechowski M.F."/>
        </authorList>
    </citation>
    <scope>NUCLEOTIDE SEQUENCE</scope>
    <source>
        <strain evidence="8">SGP5-SGP5p</strain>
        <tissue evidence="8">Aerial part</tissue>
    </source>
</reference>
<feature type="region of interest" description="Disordered" evidence="6">
    <location>
        <begin position="606"/>
        <end position="625"/>
    </location>
</feature>
<dbReference type="SMART" id="SM00220">
    <property type="entry name" value="S_TKc"/>
    <property type="match status" value="1"/>
</dbReference>
<dbReference type="PANTHER" id="PTHR48016:SF5">
    <property type="entry name" value="MITOGEN-ACTIVATED PROTEIN KINASE KINASE KINASE 5"/>
    <property type="match status" value="1"/>
</dbReference>
<comment type="caution">
    <text evidence="8">The sequence shown here is derived from an EMBL/GenBank/DDBJ whole genome shotgun (WGS) entry which is preliminary data.</text>
</comment>
<feature type="region of interest" description="Disordered" evidence="6">
    <location>
        <begin position="101"/>
        <end position="136"/>
    </location>
</feature>
<comment type="similarity">
    <text evidence="1">Belongs to the protein kinase superfamily. STE Ser/Thr protein kinase family. MAP kinase kinase kinase subfamily.</text>
</comment>
<dbReference type="InterPro" id="IPR050538">
    <property type="entry name" value="MAP_kinase_kinase_kinase"/>
</dbReference>
<keyword evidence="2" id="KW-0808">Transferase</keyword>
<name>A0A9Q1L0X3_9CARY</name>
<evidence type="ECO:0000256" key="5">
    <source>
        <dbReference type="ARBA" id="ARBA00022840"/>
    </source>
</evidence>
<dbReference type="InterPro" id="IPR000719">
    <property type="entry name" value="Prot_kinase_dom"/>
</dbReference>